<evidence type="ECO:0000313" key="4">
    <source>
        <dbReference type="Proteomes" id="UP000681967"/>
    </source>
</evidence>
<dbReference type="Gene3D" id="3.40.50.300">
    <property type="entry name" value="P-loop containing nucleotide triphosphate hydrolases"/>
    <property type="match status" value="1"/>
</dbReference>
<name>A0A8S2Y409_9BILA</name>
<feature type="domain" description="Dynein heavy chain AAA module D4" evidence="2">
    <location>
        <begin position="1"/>
        <end position="37"/>
    </location>
</feature>
<dbReference type="PANTHER" id="PTHR46961">
    <property type="entry name" value="DYNEIN HEAVY CHAIN 1, AXONEMAL-LIKE PROTEIN"/>
    <property type="match status" value="1"/>
</dbReference>
<dbReference type="InterPro" id="IPR027417">
    <property type="entry name" value="P-loop_NTPase"/>
</dbReference>
<evidence type="ECO:0000256" key="1">
    <source>
        <dbReference type="ARBA" id="ARBA00008887"/>
    </source>
</evidence>
<reference evidence="3" key="1">
    <citation type="submission" date="2021-02" db="EMBL/GenBank/DDBJ databases">
        <authorList>
            <person name="Nowell W R."/>
        </authorList>
    </citation>
    <scope>NUCLEOTIDE SEQUENCE</scope>
</reference>
<dbReference type="InterPro" id="IPR026983">
    <property type="entry name" value="DHC"/>
</dbReference>
<dbReference type="InterPro" id="IPR024317">
    <property type="entry name" value="Dynein_heavy_chain_D4_dom"/>
</dbReference>
<comment type="caution">
    <text evidence="3">The sequence shown here is derived from an EMBL/GenBank/DDBJ whole genome shotgun (WGS) entry which is preliminary data.</text>
</comment>
<protein>
    <recommendedName>
        <fullName evidence="2">Dynein heavy chain AAA module D4 domain-containing protein</fullName>
    </recommendedName>
</protein>
<gene>
    <name evidence="3" type="ORF">BYL167_LOCUS37367</name>
</gene>
<evidence type="ECO:0000259" key="2">
    <source>
        <dbReference type="Pfam" id="PF12780"/>
    </source>
</evidence>
<dbReference type="AlphaFoldDB" id="A0A8S2Y409"/>
<dbReference type="GO" id="GO:0045505">
    <property type="term" value="F:dynein intermediate chain binding"/>
    <property type="evidence" value="ECO:0007669"/>
    <property type="project" value="InterPro"/>
</dbReference>
<proteinExistence type="inferred from homology"/>
<dbReference type="Proteomes" id="UP000681967">
    <property type="component" value="Unassembled WGS sequence"/>
</dbReference>
<dbReference type="Pfam" id="PF12780">
    <property type="entry name" value="AAA_8"/>
    <property type="match status" value="1"/>
</dbReference>
<dbReference type="GO" id="GO:0007018">
    <property type="term" value="P:microtubule-based movement"/>
    <property type="evidence" value="ECO:0007669"/>
    <property type="project" value="InterPro"/>
</dbReference>
<dbReference type="GO" id="GO:0030286">
    <property type="term" value="C:dynein complex"/>
    <property type="evidence" value="ECO:0007669"/>
    <property type="project" value="InterPro"/>
</dbReference>
<dbReference type="SUPFAM" id="SSF52540">
    <property type="entry name" value="P-loop containing nucleoside triphosphate hydrolases"/>
    <property type="match status" value="1"/>
</dbReference>
<accession>A0A8S2Y409</accession>
<evidence type="ECO:0000313" key="3">
    <source>
        <dbReference type="EMBL" id="CAF4532606.1"/>
    </source>
</evidence>
<sequence>MPKGHLLLVGVGGSGKQSLTKLAAYIAGYKYFQISVS</sequence>
<feature type="non-terminal residue" evidence="3">
    <location>
        <position position="1"/>
    </location>
</feature>
<dbReference type="GO" id="GO:0051959">
    <property type="term" value="F:dynein light intermediate chain binding"/>
    <property type="evidence" value="ECO:0007669"/>
    <property type="project" value="InterPro"/>
</dbReference>
<dbReference type="EMBL" id="CAJOBH010084422">
    <property type="protein sequence ID" value="CAF4532606.1"/>
    <property type="molecule type" value="Genomic_DNA"/>
</dbReference>
<organism evidence="3 4">
    <name type="scientific">Rotaria magnacalcarata</name>
    <dbReference type="NCBI Taxonomy" id="392030"/>
    <lineage>
        <taxon>Eukaryota</taxon>
        <taxon>Metazoa</taxon>
        <taxon>Spiralia</taxon>
        <taxon>Gnathifera</taxon>
        <taxon>Rotifera</taxon>
        <taxon>Eurotatoria</taxon>
        <taxon>Bdelloidea</taxon>
        <taxon>Philodinida</taxon>
        <taxon>Philodinidae</taxon>
        <taxon>Rotaria</taxon>
    </lineage>
</organism>
<comment type="similarity">
    <text evidence="1">Belongs to the dynein heavy chain family.</text>
</comment>